<keyword evidence="3" id="KW-1185">Reference proteome</keyword>
<evidence type="ECO:0000313" key="3">
    <source>
        <dbReference type="Proteomes" id="UP000502823"/>
    </source>
</evidence>
<organism evidence="2 3">
    <name type="scientific">Coptotermes formosanus</name>
    <name type="common">Formosan subterranean termite</name>
    <dbReference type="NCBI Taxonomy" id="36987"/>
    <lineage>
        <taxon>Eukaryota</taxon>
        <taxon>Metazoa</taxon>
        <taxon>Ecdysozoa</taxon>
        <taxon>Arthropoda</taxon>
        <taxon>Hexapoda</taxon>
        <taxon>Insecta</taxon>
        <taxon>Pterygota</taxon>
        <taxon>Neoptera</taxon>
        <taxon>Polyneoptera</taxon>
        <taxon>Dictyoptera</taxon>
        <taxon>Blattodea</taxon>
        <taxon>Blattoidea</taxon>
        <taxon>Termitoidae</taxon>
        <taxon>Rhinotermitidae</taxon>
        <taxon>Coptotermes</taxon>
    </lineage>
</organism>
<feature type="transmembrane region" description="Helical" evidence="1">
    <location>
        <begin position="66"/>
        <end position="84"/>
    </location>
</feature>
<keyword evidence="1" id="KW-1133">Transmembrane helix</keyword>
<dbReference type="Proteomes" id="UP000502823">
    <property type="component" value="Unassembled WGS sequence"/>
</dbReference>
<dbReference type="OrthoDB" id="414730at2759"/>
<evidence type="ECO:0000256" key="1">
    <source>
        <dbReference type="SAM" id="Phobius"/>
    </source>
</evidence>
<accession>A0A6L2PWY6</accession>
<evidence type="ECO:0008006" key="4">
    <source>
        <dbReference type="Google" id="ProtNLM"/>
    </source>
</evidence>
<keyword evidence="1" id="KW-0472">Membrane</keyword>
<protein>
    <recommendedName>
        <fullName evidence="4">Reverse transcriptase domain-containing protein</fullName>
    </recommendedName>
</protein>
<evidence type="ECO:0000313" key="2">
    <source>
        <dbReference type="EMBL" id="GFG34257.1"/>
    </source>
</evidence>
<keyword evidence="1" id="KW-0812">Transmembrane</keyword>
<comment type="caution">
    <text evidence="2">The sequence shown here is derived from an EMBL/GenBank/DDBJ whole genome shotgun (WGS) entry which is preliminary data.</text>
</comment>
<proteinExistence type="predicted"/>
<dbReference type="AlphaFoldDB" id="A0A6L2PWY6"/>
<dbReference type="InParanoid" id="A0A6L2PWY6"/>
<name>A0A6L2PWY6_COPFO</name>
<reference evidence="3" key="1">
    <citation type="submission" date="2020-01" db="EMBL/GenBank/DDBJ databases">
        <title>Draft genome sequence of the Termite Coptotermes fromosanus.</title>
        <authorList>
            <person name="Itakura S."/>
            <person name="Yosikawa Y."/>
            <person name="Umezawa K."/>
        </authorList>
    </citation>
    <scope>NUCLEOTIDE SEQUENCE [LARGE SCALE GENOMIC DNA]</scope>
</reference>
<gene>
    <name evidence="2" type="ORF">Cfor_08205</name>
</gene>
<dbReference type="EMBL" id="BLKM01011744">
    <property type="protein sequence ID" value="GFG34257.1"/>
    <property type="molecule type" value="Genomic_DNA"/>
</dbReference>
<sequence>MDPKSTWTEGNLIKQFLKHMTKFLGLHIDNTLSWKLRIQQVLHTLRAACYVLRSVKPYMSQEILKIVYYASFHSAMSYGIIFWGNSTDSTKIFKMQKRAIRIITGSRNRDSCRDLFKNLKILLFHSQYILSPIICGTQQQLDCMYPIIMVVLILYYNLINFQAEPYCTDIMYLYLTCSTSYGVNQHLDLWNINKFNSVQFMNL</sequence>